<evidence type="ECO:0000313" key="2">
    <source>
        <dbReference type="EMBL" id="ATS87588.1"/>
    </source>
</evidence>
<feature type="region of interest" description="Disordered" evidence="1">
    <location>
        <begin position="78"/>
        <end position="102"/>
    </location>
</feature>
<proteinExistence type="predicted"/>
<gene>
    <name evidence="2" type="ORF">XcfCFBP6167P_03885</name>
</gene>
<sequence>MAFHVMCGVGFRGWVIAWARLFGSIRFCSVRTCPRRCWACPTRHAARAGQALPLTARVDPKRLRADIRFIYDSYIDSNRSHHGHRQYRRRPARSTAPCVHGE</sequence>
<dbReference type="EMBL" id="CP021018">
    <property type="protein sequence ID" value="ATS87588.1"/>
    <property type="molecule type" value="Genomic_DNA"/>
</dbReference>
<organism evidence="2">
    <name type="scientific">Xanthomonas citri pv. phaseoli var. fuscans</name>
    <dbReference type="NCBI Taxonomy" id="473423"/>
    <lineage>
        <taxon>Bacteria</taxon>
        <taxon>Pseudomonadati</taxon>
        <taxon>Pseudomonadota</taxon>
        <taxon>Gammaproteobacteria</taxon>
        <taxon>Lysobacterales</taxon>
        <taxon>Lysobacteraceae</taxon>
        <taxon>Xanthomonas</taxon>
    </lineage>
</organism>
<dbReference type="AlphaFoldDB" id="A0A808FCS8"/>
<protein>
    <submittedName>
        <fullName evidence="2">Uncharacterized protein</fullName>
    </submittedName>
</protein>
<feature type="compositionally biased region" description="Basic residues" evidence="1">
    <location>
        <begin position="80"/>
        <end position="92"/>
    </location>
</feature>
<accession>A0A808FCS8</accession>
<evidence type="ECO:0000256" key="1">
    <source>
        <dbReference type="SAM" id="MobiDB-lite"/>
    </source>
</evidence>
<name>A0A808FCS8_XANCI</name>
<reference evidence="2" key="1">
    <citation type="journal article" date="2017" name="BMC Genomics">
        <title>Xanthomonas adaptation to common bean is associated with horizontal transfers of genes encoding TAL effectors.</title>
        <authorList>
            <person name="Ruh M."/>
            <person name="Briand M."/>
            <person name="Bonneau S."/>
            <person name="Jacques M.A."/>
            <person name="Chen N.W.G."/>
        </authorList>
    </citation>
    <scope>NUCLEOTIDE SEQUENCE [LARGE SCALE GENOMIC DNA]</scope>
    <source>
        <strain evidence="2">CFBP6167</strain>
    </source>
</reference>